<dbReference type="RefSeq" id="WP_344090795.1">
    <property type="nucleotide sequence ID" value="NZ_BAAAOG010000001.1"/>
</dbReference>
<protein>
    <recommendedName>
        <fullName evidence="3">Transcriptional regulator, AbiEi antitoxin, Type IV TA system</fullName>
    </recommendedName>
</protein>
<reference evidence="2" key="1">
    <citation type="journal article" date="2019" name="Int. J. Syst. Evol. Microbiol.">
        <title>The Global Catalogue of Microorganisms (GCM) 10K type strain sequencing project: providing services to taxonomists for standard genome sequencing and annotation.</title>
        <authorList>
            <consortium name="The Broad Institute Genomics Platform"/>
            <consortium name="The Broad Institute Genome Sequencing Center for Infectious Disease"/>
            <person name="Wu L."/>
            <person name="Ma J."/>
        </authorList>
    </citation>
    <scope>NUCLEOTIDE SEQUENCE [LARGE SCALE GENOMIC DNA]</scope>
    <source>
        <strain evidence="2">JCM 14901</strain>
    </source>
</reference>
<dbReference type="EMBL" id="BAAAOG010000001">
    <property type="protein sequence ID" value="GAA1945905.1"/>
    <property type="molecule type" value="Genomic_DNA"/>
</dbReference>
<comment type="caution">
    <text evidence="1">The sequence shown here is derived from an EMBL/GenBank/DDBJ whole genome shotgun (WGS) entry which is preliminary data.</text>
</comment>
<evidence type="ECO:0000313" key="2">
    <source>
        <dbReference type="Proteomes" id="UP001499933"/>
    </source>
</evidence>
<proteinExistence type="predicted"/>
<accession>A0ABP5BJG6</accession>
<organism evidence="1 2">
    <name type="scientific">Microbacterium deminutum</name>
    <dbReference type="NCBI Taxonomy" id="344164"/>
    <lineage>
        <taxon>Bacteria</taxon>
        <taxon>Bacillati</taxon>
        <taxon>Actinomycetota</taxon>
        <taxon>Actinomycetes</taxon>
        <taxon>Micrococcales</taxon>
        <taxon>Microbacteriaceae</taxon>
        <taxon>Microbacterium</taxon>
    </lineage>
</organism>
<sequence length="317" mass="35201">MDPELQMYRRDELVAKGGSQRGIRSQVAAGDLVRLRPGVFVRWKDWKQAKPEKRIVARARALASVSANRPVFSHETAAAIHGLALFRPGTDRVHTIVPVERPGAALGVIRHRGELGHDIVEIDGMLCTNLARTVADTARTMTFEQAVTIADGALRLECVPGSGEYDLERAAAFGRTAREVAKRSAHGIARAGRVLDFADGRAQLPGETISRIRLRELGFRRVALQVLVPGPNGSAYYVDFEFEETLTLAEFDGTIKYIDGKMLDGRTTADVFDREKQREDWIRGRTQRRFVRWGWPHVTTAAVLGRRLAAFGIAPPR</sequence>
<name>A0ABP5BJG6_9MICO</name>
<evidence type="ECO:0008006" key="3">
    <source>
        <dbReference type="Google" id="ProtNLM"/>
    </source>
</evidence>
<keyword evidence="2" id="KW-1185">Reference proteome</keyword>
<evidence type="ECO:0000313" key="1">
    <source>
        <dbReference type="EMBL" id="GAA1945905.1"/>
    </source>
</evidence>
<gene>
    <name evidence="1" type="ORF">GCM10009776_04850</name>
</gene>
<dbReference type="Proteomes" id="UP001499933">
    <property type="component" value="Unassembled WGS sequence"/>
</dbReference>